<feature type="domain" description="Pyridoxine 5'-phosphate oxidase dimerisation C-terminal" evidence="9">
    <location>
        <begin position="198"/>
        <end position="247"/>
    </location>
</feature>
<feature type="domain" description="Pyridoxamine 5'-phosphate oxidase N-terminal" evidence="8">
    <location>
        <begin position="65"/>
        <end position="170"/>
    </location>
</feature>
<protein>
    <recommendedName>
        <fullName evidence="4">pyridoxal 5'-phosphate synthase</fullName>
        <ecNumber evidence="4">1.4.3.5</ecNumber>
    </recommendedName>
</protein>
<dbReference type="HAMAP" id="MF_01629">
    <property type="entry name" value="PdxH"/>
    <property type="match status" value="1"/>
</dbReference>
<evidence type="ECO:0000256" key="5">
    <source>
        <dbReference type="ARBA" id="ARBA00022630"/>
    </source>
</evidence>
<evidence type="ECO:0000259" key="9">
    <source>
        <dbReference type="Pfam" id="PF10590"/>
    </source>
</evidence>
<evidence type="ECO:0000256" key="7">
    <source>
        <dbReference type="ARBA" id="ARBA00023002"/>
    </source>
</evidence>
<dbReference type="NCBIfam" id="TIGR00558">
    <property type="entry name" value="pdxH"/>
    <property type="match status" value="1"/>
</dbReference>
<gene>
    <name evidence="10" type="ORF">MVES_000461</name>
</gene>
<evidence type="ECO:0000313" key="11">
    <source>
        <dbReference type="Proteomes" id="UP000232875"/>
    </source>
</evidence>
<keyword evidence="11" id="KW-1185">Reference proteome</keyword>
<dbReference type="InterPro" id="IPR019576">
    <property type="entry name" value="Pyridoxamine_oxidase_dimer_C"/>
</dbReference>
<keyword evidence="6" id="KW-0288">FMN</keyword>
<dbReference type="Proteomes" id="UP000232875">
    <property type="component" value="Unassembled WGS sequence"/>
</dbReference>
<proteinExistence type="inferred from homology"/>
<dbReference type="OrthoDB" id="303614at2759"/>
<dbReference type="EC" id="1.4.3.5" evidence="4"/>
<dbReference type="Pfam" id="PF10590">
    <property type="entry name" value="PNP_phzG_C"/>
    <property type="match status" value="1"/>
</dbReference>
<dbReference type="GO" id="GO:0004733">
    <property type="term" value="F:pyridoxamine phosphate oxidase activity"/>
    <property type="evidence" value="ECO:0007669"/>
    <property type="project" value="UniProtKB-EC"/>
</dbReference>
<evidence type="ECO:0000256" key="1">
    <source>
        <dbReference type="ARBA" id="ARBA00001917"/>
    </source>
</evidence>
<comment type="cofactor">
    <cofactor evidence="1">
        <name>FMN</name>
        <dbReference type="ChEBI" id="CHEBI:58210"/>
    </cofactor>
</comment>
<dbReference type="InterPro" id="IPR000659">
    <property type="entry name" value="Pyridox_Oxase"/>
</dbReference>
<dbReference type="PROSITE" id="PS01064">
    <property type="entry name" value="PYRIDOX_OXIDASE"/>
    <property type="match status" value="1"/>
</dbReference>
<evidence type="ECO:0000256" key="3">
    <source>
        <dbReference type="ARBA" id="ARBA00005037"/>
    </source>
</evidence>
<evidence type="ECO:0000256" key="4">
    <source>
        <dbReference type="ARBA" id="ARBA00012801"/>
    </source>
</evidence>
<dbReference type="AlphaFoldDB" id="A0A2N1JG97"/>
<organism evidence="10 11">
    <name type="scientific">Malassezia vespertilionis</name>
    <dbReference type="NCBI Taxonomy" id="2020962"/>
    <lineage>
        <taxon>Eukaryota</taxon>
        <taxon>Fungi</taxon>
        <taxon>Dikarya</taxon>
        <taxon>Basidiomycota</taxon>
        <taxon>Ustilaginomycotina</taxon>
        <taxon>Malasseziomycetes</taxon>
        <taxon>Malasseziales</taxon>
        <taxon>Malasseziaceae</taxon>
        <taxon>Malassezia</taxon>
    </lineage>
</organism>
<name>A0A2N1JG97_9BASI</name>
<reference evidence="10 11" key="1">
    <citation type="submission" date="2017-10" db="EMBL/GenBank/DDBJ databases">
        <title>A novel species of cold-tolerant Malassezia isolated from bats.</title>
        <authorList>
            <person name="Lorch J.M."/>
            <person name="Palmer J.M."/>
            <person name="Vanderwolf K.J."/>
            <person name="Schmidt K.Z."/>
            <person name="Verant M.L."/>
            <person name="Weller T.J."/>
            <person name="Blehert D.S."/>
        </authorList>
    </citation>
    <scope>NUCLEOTIDE SEQUENCE [LARGE SCALE GENOMIC DNA]</scope>
    <source>
        <strain evidence="10 11">NWHC:44797-103</strain>
    </source>
</reference>
<dbReference type="GO" id="GO:0010181">
    <property type="term" value="F:FMN binding"/>
    <property type="evidence" value="ECO:0007669"/>
    <property type="project" value="InterPro"/>
</dbReference>
<dbReference type="PANTHER" id="PTHR10851:SF0">
    <property type="entry name" value="PYRIDOXINE-5'-PHOSPHATE OXIDASE"/>
    <property type="match status" value="1"/>
</dbReference>
<dbReference type="PIRSF" id="PIRSF000190">
    <property type="entry name" value="Pyd_amn-ph_oxd"/>
    <property type="match status" value="1"/>
</dbReference>
<dbReference type="Pfam" id="PF01243">
    <property type="entry name" value="PNPOx_N"/>
    <property type="match status" value="1"/>
</dbReference>
<dbReference type="InterPro" id="IPR012349">
    <property type="entry name" value="Split_barrel_FMN-bd"/>
</dbReference>
<dbReference type="Gene3D" id="2.30.110.10">
    <property type="entry name" value="Electron Transport, Fmn-binding Protein, Chain A"/>
    <property type="match status" value="1"/>
</dbReference>
<dbReference type="EMBL" id="KZ454987">
    <property type="protein sequence ID" value="PKI85556.1"/>
    <property type="molecule type" value="Genomic_DNA"/>
</dbReference>
<accession>A0A2N1JG97</accession>
<comment type="pathway">
    <text evidence="2">Cofactor metabolism; pyridoxal 5'-phosphate salvage; pyridoxal 5'-phosphate from pyridoxamine 5'-phosphate: step 1/1.</text>
</comment>
<dbReference type="SUPFAM" id="SSF50475">
    <property type="entry name" value="FMN-binding split barrel"/>
    <property type="match status" value="1"/>
</dbReference>
<dbReference type="PANTHER" id="PTHR10851">
    <property type="entry name" value="PYRIDOXINE-5-PHOSPHATE OXIDASE"/>
    <property type="match status" value="1"/>
</dbReference>
<evidence type="ECO:0000313" key="10">
    <source>
        <dbReference type="EMBL" id="PKI85556.1"/>
    </source>
</evidence>
<dbReference type="STRING" id="2020962.A0A2N1JG97"/>
<keyword evidence="7" id="KW-0560">Oxidoreductase</keyword>
<comment type="pathway">
    <text evidence="3">Cofactor metabolism; pyridoxal 5'-phosphate salvage; pyridoxal 5'-phosphate from pyridoxine 5'-phosphate: step 1/1.</text>
</comment>
<sequence length="247" mass="27856">MNISGRTQYQSSGFTFDDLTPTPMTLFSKWYAEAVDAGVLEPEAMTLCTTALPNALPPALTNTQVDKSGWRVDAPRPSARMVLLKHAGNDGFQFFTNYLSRKGNELEANPWCSLTFYWPQVFRSVRVLGRVERLSEQASQSYYDARPLGSKIGAWASPQSEPIVSREELTERVKNTEAKFGVQSTDDASKHIPLPPFWGGYRVVPDEVEFWAGRMNRLHDRFRYVRDPNTQSPLDDASTWTIEALGP</sequence>
<evidence type="ECO:0000256" key="6">
    <source>
        <dbReference type="ARBA" id="ARBA00022643"/>
    </source>
</evidence>
<evidence type="ECO:0000259" key="8">
    <source>
        <dbReference type="Pfam" id="PF01243"/>
    </source>
</evidence>
<dbReference type="UniPathway" id="UPA01068">
    <property type="reaction ID" value="UER00304"/>
</dbReference>
<dbReference type="InterPro" id="IPR011576">
    <property type="entry name" value="Pyridox_Oxase_N"/>
</dbReference>
<evidence type="ECO:0000256" key="2">
    <source>
        <dbReference type="ARBA" id="ARBA00004738"/>
    </source>
</evidence>
<dbReference type="InterPro" id="IPR019740">
    <property type="entry name" value="Pyridox_Oxase_CS"/>
</dbReference>
<dbReference type="GO" id="GO:0008615">
    <property type="term" value="P:pyridoxine biosynthetic process"/>
    <property type="evidence" value="ECO:0007669"/>
    <property type="project" value="InterPro"/>
</dbReference>
<dbReference type="NCBIfam" id="NF004231">
    <property type="entry name" value="PRK05679.1"/>
    <property type="match status" value="1"/>
</dbReference>
<keyword evidence="5" id="KW-0285">Flavoprotein</keyword>